<evidence type="ECO:0000313" key="1">
    <source>
        <dbReference type="EMBL" id="SCG36639.1"/>
    </source>
</evidence>
<sequence>MRPPLLSIEVTRLDAGHARLRLTGDLDFDTAPELVDAAAGVRADGCPELTIDLGGVGLCDSSGLSAFVVLSQGGAGTVRLTGVGARLRQLLDRTGLTELLAVEQSTVHAVEDEREVG</sequence>
<dbReference type="InterPro" id="IPR036513">
    <property type="entry name" value="STAS_dom_sf"/>
</dbReference>
<dbReference type="InterPro" id="IPR002645">
    <property type="entry name" value="STAS_dom"/>
</dbReference>
<dbReference type="SUPFAM" id="SSF52091">
    <property type="entry name" value="SpoIIaa-like"/>
    <property type="match status" value="1"/>
</dbReference>
<accession>A0A109IHH3</accession>
<dbReference type="Gene3D" id="3.30.750.24">
    <property type="entry name" value="STAS domain"/>
    <property type="match status" value="1"/>
</dbReference>
<protein>
    <submittedName>
        <fullName evidence="1">Anti-anti-sigma factor</fullName>
    </submittedName>
</protein>
<proteinExistence type="predicted"/>
<dbReference type="InterPro" id="IPR058548">
    <property type="entry name" value="MlaB-like_STAS"/>
</dbReference>
<dbReference type="OrthoDB" id="4249752at2"/>
<dbReference type="CDD" id="cd07043">
    <property type="entry name" value="STAS_anti-anti-sigma_factors"/>
    <property type="match status" value="1"/>
</dbReference>
<dbReference type="AlphaFoldDB" id="A0A109IHH3"/>
<dbReference type="Pfam" id="PF13466">
    <property type="entry name" value="STAS_2"/>
    <property type="match status" value="1"/>
</dbReference>
<name>A0A109IHH3_9ACTN</name>
<keyword evidence="2" id="KW-1185">Reference proteome</keyword>
<reference evidence="2" key="1">
    <citation type="submission" date="2016-06" db="EMBL/GenBank/DDBJ databases">
        <authorList>
            <person name="Varghese N."/>
            <person name="Submissions Spin"/>
        </authorList>
    </citation>
    <scope>NUCLEOTIDE SEQUENCE [LARGE SCALE GENOMIC DNA]</scope>
    <source>
        <strain evidence="2">DSM 44983</strain>
    </source>
</reference>
<gene>
    <name evidence="1" type="ORF">GA0070623_0228</name>
</gene>
<dbReference type="RefSeq" id="WP_067312814.1">
    <property type="nucleotide sequence ID" value="NZ_CP109472.1"/>
</dbReference>
<dbReference type="EMBL" id="LT607752">
    <property type="protein sequence ID" value="SCG36639.1"/>
    <property type="molecule type" value="Genomic_DNA"/>
</dbReference>
<organism evidence="1 2">
    <name type="scientific">Micromonospora rifamycinica</name>
    <dbReference type="NCBI Taxonomy" id="291594"/>
    <lineage>
        <taxon>Bacteria</taxon>
        <taxon>Bacillati</taxon>
        <taxon>Actinomycetota</taxon>
        <taxon>Actinomycetes</taxon>
        <taxon>Micromonosporales</taxon>
        <taxon>Micromonosporaceae</taxon>
        <taxon>Micromonospora</taxon>
    </lineage>
</organism>
<dbReference type="PROSITE" id="PS50801">
    <property type="entry name" value="STAS"/>
    <property type="match status" value="1"/>
</dbReference>
<dbReference type="Proteomes" id="UP000198226">
    <property type="component" value="Chromosome I"/>
</dbReference>
<evidence type="ECO:0000313" key="2">
    <source>
        <dbReference type="Proteomes" id="UP000198226"/>
    </source>
</evidence>